<dbReference type="AlphaFoldDB" id="A0A327WY55"/>
<dbReference type="Gene3D" id="3.30.1460.30">
    <property type="entry name" value="YgaC/TfoX-N like chaperone"/>
    <property type="match status" value="1"/>
</dbReference>
<comment type="caution">
    <text evidence="2">The sequence shown here is derived from an EMBL/GenBank/DDBJ whole genome shotgun (WGS) entry which is preliminary data.</text>
</comment>
<gene>
    <name evidence="2" type="ORF">LX87_04352</name>
</gene>
<accession>A0A327WY55</accession>
<dbReference type="InterPro" id="IPR007076">
    <property type="entry name" value="TfoX_N"/>
</dbReference>
<dbReference type="Proteomes" id="UP000248790">
    <property type="component" value="Unassembled WGS sequence"/>
</dbReference>
<sequence>MFGSGFGIAYFDGVNSKPFDMPYSEALADRVRERLADLPNLEEKAMMGGRLFLYNDKMVVGVIQDDLLCRIDPAIYEQMLEKNGCRMMYSGKRPMKGYVLVDESGRRTQKEFEEWIRLALDYNPKAKSSRKK</sequence>
<dbReference type="Pfam" id="PF04993">
    <property type="entry name" value="TfoX_N"/>
    <property type="match status" value="1"/>
</dbReference>
<keyword evidence="3" id="KW-1185">Reference proteome</keyword>
<dbReference type="EMBL" id="QLMC01000005">
    <property type="protein sequence ID" value="RAJ94465.1"/>
    <property type="molecule type" value="Genomic_DNA"/>
</dbReference>
<protein>
    <submittedName>
        <fullName evidence="2">TfoX/Sxy family transcriptional regulator of competence genes</fullName>
    </submittedName>
</protein>
<feature type="domain" description="TfoX N-terminal" evidence="1">
    <location>
        <begin position="33"/>
        <end position="121"/>
    </location>
</feature>
<reference evidence="2 3" key="1">
    <citation type="submission" date="2018-06" db="EMBL/GenBank/DDBJ databases">
        <title>Genomic Encyclopedia of Archaeal and Bacterial Type Strains, Phase II (KMG-II): from individual species to whole genera.</title>
        <authorList>
            <person name="Goeker M."/>
        </authorList>
    </citation>
    <scope>NUCLEOTIDE SEQUENCE [LARGE SCALE GENOMIC DNA]</scope>
    <source>
        <strain evidence="2 3">DSM 21851</strain>
    </source>
</reference>
<proteinExistence type="predicted"/>
<name>A0A327WY55_LARAB</name>
<evidence type="ECO:0000259" key="1">
    <source>
        <dbReference type="Pfam" id="PF04993"/>
    </source>
</evidence>
<organism evidence="2 3">
    <name type="scientific">Larkinella arboricola</name>
    <dbReference type="NCBI Taxonomy" id="643671"/>
    <lineage>
        <taxon>Bacteria</taxon>
        <taxon>Pseudomonadati</taxon>
        <taxon>Bacteroidota</taxon>
        <taxon>Cytophagia</taxon>
        <taxon>Cytophagales</taxon>
        <taxon>Spirosomataceae</taxon>
        <taxon>Larkinella</taxon>
    </lineage>
</organism>
<evidence type="ECO:0000313" key="3">
    <source>
        <dbReference type="Proteomes" id="UP000248790"/>
    </source>
</evidence>
<dbReference type="SUPFAM" id="SSF159894">
    <property type="entry name" value="YgaC/TfoX-N like"/>
    <property type="match status" value="1"/>
</dbReference>
<evidence type="ECO:0000313" key="2">
    <source>
        <dbReference type="EMBL" id="RAJ94465.1"/>
    </source>
</evidence>